<dbReference type="KEGG" id="fwa:DCMF_05215"/>
<name>A0A3G1KPA5_FORW1</name>
<keyword evidence="2" id="KW-1185">Reference proteome</keyword>
<evidence type="ECO:0000313" key="1">
    <source>
        <dbReference type="EMBL" id="ATW24266.1"/>
    </source>
</evidence>
<accession>A0A3G1KPA5</accession>
<organism evidence="1 2">
    <name type="scientific">Formimonas warabiya</name>
    <dbReference type="NCBI Taxonomy" id="1761012"/>
    <lineage>
        <taxon>Bacteria</taxon>
        <taxon>Bacillati</taxon>
        <taxon>Bacillota</taxon>
        <taxon>Clostridia</taxon>
        <taxon>Eubacteriales</taxon>
        <taxon>Peptococcaceae</taxon>
        <taxon>Candidatus Formimonas</taxon>
    </lineage>
</organism>
<protein>
    <submittedName>
        <fullName evidence="1">Uncharacterized protein</fullName>
    </submittedName>
</protein>
<evidence type="ECO:0000313" key="2">
    <source>
        <dbReference type="Proteomes" id="UP000323521"/>
    </source>
</evidence>
<dbReference type="AlphaFoldDB" id="A0A3G1KPA5"/>
<dbReference type="Proteomes" id="UP000323521">
    <property type="component" value="Chromosome"/>
</dbReference>
<dbReference type="EMBL" id="CP017634">
    <property type="protein sequence ID" value="ATW24266.1"/>
    <property type="molecule type" value="Genomic_DNA"/>
</dbReference>
<sequence length="60" mass="7020">MKTLYQVIMEIRSSGKLVVMNSFDRPKLAINSLEFYKVHLVDLIQDEIIKLYLDTKTMEG</sequence>
<reference evidence="1 2" key="1">
    <citation type="submission" date="2016-10" db="EMBL/GenBank/DDBJ databases">
        <title>Complete Genome Sequence of Peptococcaceae strain DCMF.</title>
        <authorList>
            <person name="Edwards R.J."/>
            <person name="Holland S.I."/>
            <person name="Deshpande N.P."/>
            <person name="Wong Y.K."/>
            <person name="Ertan H."/>
            <person name="Manefield M."/>
            <person name="Russell T.L."/>
            <person name="Lee M.J."/>
        </authorList>
    </citation>
    <scope>NUCLEOTIDE SEQUENCE [LARGE SCALE GENOMIC DNA]</scope>
    <source>
        <strain evidence="1 2">DCMF</strain>
    </source>
</reference>
<dbReference type="RefSeq" id="WP_148133446.1">
    <property type="nucleotide sequence ID" value="NZ_CP017634.1"/>
</dbReference>
<gene>
    <name evidence="1" type="ORF">DCMF_05215</name>
</gene>
<proteinExistence type="predicted"/>